<comment type="caution">
    <text evidence="2">The sequence shown here is derived from an EMBL/GenBank/DDBJ whole genome shotgun (WGS) entry which is preliminary data.</text>
</comment>
<feature type="region of interest" description="Disordered" evidence="1">
    <location>
        <begin position="1"/>
        <end position="137"/>
    </location>
</feature>
<evidence type="ECO:0000256" key="1">
    <source>
        <dbReference type="SAM" id="MobiDB-lite"/>
    </source>
</evidence>
<feature type="compositionally biased region" description="Polar residues" evidence="1">
    <location>
        <begin position="122"/>
        <end position="131"/>
    </location>
</feature>
<evidence type="ECO:0000313" key="2">
    <source>
        <dbReference type="EMBL" id="KAL1374481.1"/>
    </source>
</evidence>
<feature type="compositionally biased region" description="Polar residues" evidence="1">
    <location>
        <begin position="157"/>
        <end position="171"/>
    </location>
</feature>
<evidence type="ECO:0000313" key="3">
    <source>
        <dbReference type="Proteomes" id="UP001562425"/>
    </source>
</evidence>
<sequence length="171" mass="19114">MASASESSDEFFDAEEIDDNIAPSLGGSGSKKRSPKTHTDQPQQQPSEPEFRFPDAPPAPPAVPSSQGLPRPTTVPVQQLQPQQVLHHGRDENKFVEPQTYRGRQRFRDLRQCMQNDEDENPGNTLTPDSQTKTDEKDLEYIFAIVAPKRERIKLSTADQHQAGSVEHSNP</sequence>
<accession>A0ABD1CDL6</accession>
<reference evidence="2 3" key="1">
    <citation type="submission" date="2024-05" db="EMBL/GenBank/DDBJ databases">
        <title>Culex pipiens pipiens assembly and annotation.</title>
        <authorList>
            <person name="Alout H."/>
            <person name="Durand T."/>
        </authorList>
    </citation>
    <scope>NUCLEOTIDE SEQUENCE [LARGE SCALE GENOMIC DNA]</scope>
    <source>
        <strain evidence="2">HA-2024</strain>
        <tissue evidence="2">Whole body</tissue>
    </source>
</reference>
<feature type="compositionally biased region" description="Low complexity" evidence="1">
    <location>
        <begin position="72"/>
        <end position="86"/>
    </location>
</feature>
<gene>
    <name evidence="2" type="ORF">pipiens_018067</name>
</gene>
<dbReference type="EMBL" id="JBEHCU010013319">
    <property type="protein sequence ID" value="KAL1374481.1"/>
    <property type="molecule type" value="Genomic_DNA"/>
</dbReference>
<dbReference type="Proteomes" id="UP001562425">
    <property type="component" value="Unassembled WGS sequence"/>
</dbReference>
<dbReference type="AlphaFoldDB" id="A0ABD1CDL6"/>
<organism evidence="2 3">
    <name type="scientific">Culex pipiens pipiens</name>
    <name type="common">Northern house mosquito</name>
    <dbReference type="NCBI Taxonomy" id="38569"/>
    <lineage>
        <taxon>Eukaryota</taxon>
        <taxon>Metazoa</taxon>
        <taxon>Ecdysozoa</taxon>
        <taxon>Arthropoda</taxon>
        <taxon>Hexapoda</taxon>
        <taxon>Insecta</taxon>
        <taxon>Pterygota</taxon>
        <taxon>Neoptera</taxon>
        <taxon>Endopterygota</taxon>
        <taxon>Diptera</taxon>
        <taxon>Nematocera</taxon>
        <taxon>Culicoidea</taxon>
        <taxon>Culicidae</taxon>
        <taxon>Culicinae</taxon>
        <taxon>Culicini</taxon>
        <taxon>Culex</taxon>
        <taxon>Culex</taxon>
    </lineage>
</organism>
<name>A0ABD1CDL6_CULPP</name>
<protein>
    <submittedName>
        <fullName evidence="2">Uncharacterized protein</fullName>
    </submittedName>
</protein>
<feature type="compositionally biased region" description="Acidic residues" evidence="1">
    <location>
        <begin position="7"/>
        <end position="19"/>
    </location>
</feature>
<feature type="region of interest" description="Disordered" evidence="1">
    <location>
        <begin position="150"/>
        <end position="171"/>
    </location>
</feature>
<keyword evidence="3" id="KW-1185">Reference proteome</keyword>
<proteinExistence type="predicted"/>